<proteinExistence type="predicted"/>
<dbReference type="Proteomes" id="UP001519887">
    <property type="component" value="Unassembled WGS sequence"/>
</dbReference>
<keyword evidence="1" id="KW-0378">Hydrolase</keyword>
<protein>
    <submittedName>
        <fullName evidence="3">SpoIIE family protein phosphatase</fullName>
    </submittedName>
</protein>
<evidence type="ECO:0000259" key="2">
    <source>
        <dbReference type="Pfam" id="PF07228"/>
    </source>
</evidence>
<evidence type="ECO:0000313" key="3">
    <source>
        <dbReference type="EMBL" id="MBW7460371.1"/>
    </source>
</evidence>
<name>A0ABS7CHH4_9BACL</name>
<dbReference type="PANTHER" id="PTHR43156">
    <property type="entry name" value="STAGE II SPORULATION PROTEIN E-RELATED"/>
    <property type="match status" value="1"/>
</dbReference>
<evidence type="ECO:0000256" key="1">
    <source>
        <dbReference type="ARBA" id="ARBA00022801"/>
    </source>
</evidence>
<keyword evidence="4" id="KW-1185">Reference proteome</keyword>
<dbReference type="InterPro" id="IPR052016">
    <property type="entry name" value="Bact_Sigma-Reg"/>
</dbReference>
<dbReference type="EMBL" id="JAHZIK010002185">
    <property type="protein sequence ID" value="MBW7460371.1"/>
    <property type="molecule type" value="Genomic_DNA"/>
</dbReference>
<organism evidence="3 4">
    <name type="scientific">Paenibacillus sepulcri</name>
    <dbReference type="NCBI Taxonomy" id="359917"/>
    <lineage>
        <taxon>Bacteria</taxon>
        <taxon>Bacillati</taxon>
        <taxon>Bacillota</taxon>
        <taxon>Bacilli</taxon>
        <taxon>Bacillales</taxon>
        <taxon>Paenibacillaceae</taxon>
        <taxon>Paenibacillus</taxon>
    </lineage>
</organism>
<dbReference type="InterPro" id="IPR036457">
    <property type="entry name" value="PPM-type-like_dom_sf"/>
</dbReference>
<evidence type="ECO:0000313" key="4">
    <source>
        <dbReference type="Proteomes" id="UP001519887"/>
    </source>
</evidence>
<comment type="caution">
    <text evidence="3">The sequence shown here is derived from an EMBL/GenBank/DDBJ whole genome shotgun (WGS) entry which is preliminary data.</text>
</comment>
<sequence length="198" mass="22050">HGVPGAFMTLLAISALDRIADRGETDPAAILGRLNELLKQTLHQEDRSGTTDDGLDIGLCLMDGENLTFAGASSSLHRVGDDDLQIWKGDKRSIGYRRTPADYAYTNHRIPAGEASCYLTTDGFYDQNGGDHDYSFGKKRFAEMLVRHRNLAVPERKAALERELEAYMGSERQRDDITVLSFRTEWPSNSGERGRGNQ</sequence>
<accession>A0ABS7CHH4</accession>
<dbReference type="PANTHER" id="PTHR43156:SF9">
    <property type="entry name" value="HAMP DOMAIN-CONTAINING PROTEIN"/>
    <property type="match status" value="1"/>
</dbReference>
<gene>
    <name evidence="3" type="ORF">K0U00_40540</name>
</gene>
<feature type="non-terminal residue" evidence="3">
    <location>
        <position position="1"/>
    </location>
</feature>
<reference evidence="3 4" key="1">
    <citation type="submission" date="2021-07" db="EMBL/GenBank/DDBJ databases">
        <title>Paenibacillus radiodurans sp. nov., isolated from the southeastern edge of Tengger Desert.</title>
        <authorList>
            <person name="Zhang G."/>
        </authorList>
    </citation>
    <scope>NUCLEOTIDE SEQUENCE [LARGE SCALE GENOMIC DNA]</scope>
    <source>
        <strain evidence="3 4">CCM 7311</strain>
    </source>
</reference>
<dbReference type="InterPro" id="IPR001932">
    <property type="entry name" value="PPM-type_phosphatase-like_dom"/>
</dbReference>
<dbReference type="Gene3D" id="3.60.40.10">
    <property type="entry name" value="PPM-type phosphatase domain"/>
    <property type="match status" value="1"/>
</dbReference>
<feature type="domain" description="PPM-type phosphatase" evidence="2">
    <location>
        <begin position="1"/>
        <end position="184"/>
    </location>
</feature>
<dbReference type="Pfam" id="PF07228">
    <property type="entry name" value="SpoIIE"/>
    <property type="match status" value="1"/>
</dbReference>